<dbReference type="RefSeq" id="WP_149499455.1">
    <property type="nucleotide sequence ID" value="NZ_JASZZN010000018.1"/>
</dbReference>
<sequence length="406" mass="45323">MADDVTPAGYDEVSKDDVLRWLDQLDGRKASDRRGAERALIEAGPDALRFLPESRSNFSIEASERLARVRAALMAKKTTTQSKAVRIKFSGSMTLEEALEVISRETQIEFEHSADSSLPIQATSAPLSFWNALDLVLDQANLDVNHYGGDRETISLVPRAEARRRRVDSAAYAGVYRIEPTSVSARRVFNDGQQSGLNLSMELCWQPGMTPIGLTIPVDQLSGKLDDGSRLQPQTTQRTIDIAANRDIQFSEFYLPLELPAGNPTKIERISGTIDSMLPGKTHDFELPLTKIGSEKTVDSMTVKLERVQPNGGIYEVRFNVEVKDASEAMESHRQWLFQNTVYVIDRDGNRIENLGYELYRRSESGVGMGYLFDIDDLVDAKLIYSSPTSIVRSRVDFVLQDIALP</sequence>
<reference evidence="1 2" key="1">
    <citation type="submission" date="2023-06" db="EMBL/GenBank/DDBJ databases">
        <title>Roseiconus lacunae JC819 isolated from Gulf of Mannar region, Tamil Nadu.</title>
        <authorList>
            <person name="Pk S."/>
            <person name="Ch S."/>
            <person name="Ch V.R."/>
        </authorList>
    </citation>
    <scope>NUCLEOTIDE SEQUENCE [LARGE SCALE GENOMIC DNA]</scope>
    <source>
        <strain evidence="1 2">JC819</strain>
    </source>
</reference>
<protein>
    <submittedName>
        <fullName evidence="1">Uncharacterized protein</fullName>
    </submittedName>
</protein>
<name>A0ABT7PNI0_9BACT</name>
<evidence type="ECO:0000313" key="1">
    <source>
        <dbReference type="EMBL" id="MDM4018054.1"/>
    </source>
</evidence>
<comment type="caution">
    <text evidence="1">The sequence shown here is derived from an EMBL/GenBank/DDBJ whole genome shotgun (WGS) entry which is preliminary data.</text>
</comment>
<evidence type="ECO:0000313" key="2">
    <source>
        <dbReference type="Proteomes" id="UP001239462"/>
    </source>
</evidence>
<dbReference type="EMBL" id="JASZZN010000018">
    <property type="protein sequence ID" value="MDM4018054.1"/>
    <property type="molecule type" value="Genomic_DNA"/>
</dbReference>
<keyword evidence="2" id="KW-1185">Reference proteome</keyword>
<gene>
    <name evidence="1" type="ORF">QTN89_21580</name>
</gene>
<accession>A0ABT7PNI0</accession>
<dbReference type="Proteomes" id="UP001239462">
    <property type="component" value="Unassembled WGS sequence"/>
</dbReference>
<proteinExistence type="predicted"/>
<organism evidence="1 2">
    <name type="scientific">Roseiconus lacunae</name>
    <dbReference type="NCBI Taxonomy" id="2605694"/>
    <lineage>
        <taxon>Bacteria</taxon>
        <taxon>Pseudomonadati</taxon>
        <taxon>Planctomycetota</taxon>
        <taxon>Planctomycetia</taxon>
        <taxon>Pirellulales</taxon>
        <taxon>Pirellulaceae</taxon>
        <taxon>Roseiconus</taxon>
    </lineage>
</organism>